<dbReference type="CDD" id="cd03443">
    <property type="entry name" value="PaaI_thioesterase"/>
    <property type="match status" value="1"/>
</dbReference>
<dbReference type="PANTHER" id="PTHR21660">
    <property type="entry name" value="THIOESTERASE SUPERFAMILY MEMBER-RELATED"/>
    <property type="match status" value="1"/>
</dbReference>
<dbReference type="InterPro" id="IPR006683">
    <property type="entry name" value="Thioestr_dom"/>
</dbReference>
<dbReference type="InterPro" id="IPR003736">
    <property type="entry name" value="PAAI_dom"/>
</dbReference>
<dbReference type="PANTHER" id="PTHR21660:SF1">
    <property type="entry name" value="ACYL-COENZYME A THIOESTERASE 13"/>
    <property type="match status" value="1"/>
</dbReference>
<evidence type="ECO:0000313" key="4">
    <source>
        <dbReference type="EMBL" id="TGZ81532.1"/>
    </source>
</evidence>
<gene>
    <name evidence="4" type="ORF">EX30DRAFT_363875</name>
</gene>
<feature type="domain" description="Thioesterase" evidence="3">
    <location>
        <begin position="55"/>
        <end position="133"/>
    </location>
</feature>
<evidence type="ECO:0000256" key="1">
    <source>
        <dbReference type="ARBA" id="ARBA00008324"/>
    </source>
</evidence>
<dbReference type="InterPro" id="IPR029069">
    <property type="entry name" value="HotDog_dom_sf"/>
</dbReference>
<dbReference type="Pfam" id="PF03061">
    <property type="entry name" value="4HBT"/>
    <property type="match status" value="1"/>
</dbReference>
<sequence length="153" mass="16111">MLPSTSSLLYSISRSLLLSFGDTLTPNLRLLTATSSPAQVTFTFTVTLALCNALQNLHGGAAALIFDVTTTCAVVPLSKPGFWENAGVTRSLNCSYLRPLPEGSVVTVEARVVQVGRRLVSVVGVMRGEGGEVAVMCEHTKMVVDGEGGRGKL</sequence>
<accession>A0A4S2MXT5</accession>
<dbReference type="GO" id="GO:0047617">
    <property type="term" value="F:fatty acyl-CoA hydrolase activity"/>
    <property type="evidence" value="ECO:0007669"/>
    <property type="project" value="InterPro"/>
</dbReference>
<dbReference type="InParanoid" id="A0A4S2MXT5"/>
<dbReference type="EMBL" id="ML220119">
    <property type="protein sequence ID" value="TGZ81532.1"/>
    <property type="molecule type" value="Genomic_DNA"/>
</dbReference>
<dbReference type="Gene3D" id="3.10.129.10">
    <property type="entry name" value="Hotdog Thioesterase"/>
    <property type="match status" value="1"/>
</dbReference>
<evidence type="ECO:0000313" key="5">
    <source>
        <dbReference type="Proteomes" id="UP000298138"/>
    </source>
</evidence>
<reference evidence="4 5" key="1">
    <citation type="submission" date="2019-04" db="EMBL/GenBank/DDBJ databases">
        <title>Comparative genomics and transcriptomics to analyze fruiting body development in filamentous ascomycetes.</title>
        <authorList>
            <consortium name="DOE Joint Genome Institute"/>
            <person name="Lutkenhaus R."/>
            <person name="Traeger S."/>
            <person name="Breuer J."/>
            <person name="Kuo A."/>
            <person name="Lipzen A."/>
            <person name="Pangilinan J."/>
            <person name="Dilworth D."/>
            <person name="Sandor L."/>
            <person name="Poggeler S."/>
            <person name="Barry K."/>
            <person name="Grigoriev I.V."/>
            <person name="Nowrousian M."/>
        </authorList>
    </citation>
    <scope>NUCLEOTIDE SEQUENCE [LARGE SCALE GENOMIC DNA]</scope>
    <source>
        <strain evidence="4 5">CBS 389.68</strain>
    </source>
</reference>
<proteinExistence type="inferred from homology"/>
<keyword evidence="2" id="KW-0378">Hydrolase</keyword>
<protein>
    <submittedName>
        <fullName evidence="4">Thioesterase/thiol ester dehydrase-isomerase</fullName>
    </submittedName>
</protein>
<dbReference type="GO" id="GO:0016853">
    <property type="term" value="F:isomerase activity"/>
    <property type="evidence" value="ECO:0007669"/>
    <property type="project" value="UniProtKB-KW"/>
</dbReference>
<evidence type="ECO:0000259" key="3">
    <source>
        <dbReference type="Pfam" id="PF03061"/>
    </source>
</evidence>
<keyword evidence="4" id="KW-0413">Isomerase</keyword>
<keyword evidence="5" id="KW-1185">Reference proteome</keyword>
<name>A0A4S2MXT5_9PEZI</name>
<dbReference type="SUPFAM" id="SSF54637">
    <property type="entry name" value="Thioesterase/thiol ester dehydrase-isomerase"/>
    <property type="match status" value="1"/>
</dbReference>
<evidence type="ECO:0000256" key="2">
    <source>
        <dbReference type="ARBA" id="ARBA00022801"/>
    </source>
</evidence>
<dbReference type="Proteomes" id="UP000298138">
    <property type="component" value="Unassembled WGS sequence"/>
</dbReference>
<dbReference type="OrthoDB" id="2831072at2759"/>
<dbReference type="AlphaFoldDB" id="A0A4S2MXT5"/>
<dbReference type="InterPro" id="IPR039298">
    <property type="entry name" value="ACOT13"/>
</dbReference>
<organism evidence="4 5">
    <name type="scientific">Ascodesmis nigricans</name>
    <dbReference type="NCBI Taxonomy" id="341454"/>
    <lineage>
        <taxon>Eukaryota</taxon>
        <taxon>Fungi</taxon>
        <taxon>Dikarya</taxon>
        <taxon>Ascomycota</taxon>
        <taxon>Pezizomycotina</taxon>
        <taxon>Pezizomycetes</taxon>
        <taxon>Pezizales</taxon>
        <taxon>Ascodesmidaceae</taxon>
        <taxon>Ascodesmis</taxon>
    </lineage>
</organism>
<comment type="similarity">
    <text evidence="1">Belongs to the thioesterase PaaI family.</text>
</comment>
<dbReference type="STRING" id="341454.A0A4S2MXT5"/>
<dbReference type="NCBIfam" id="TIGR00369">
    <property type="entry name" value="unchar_dom_1"/>
    <property type="match status" value="1"/>
</dbReference>